<dbReference type="PANTHER" id="PTHR45566:SF2">
    <property type="entry name" value="NARL SUBFAMILY"/>
    <property type="match status" value="1"/>
</dbReference>
<gene>
    <name evidence="6" type="ORF">FN976_05620</name>
</gene>
<dbReference type="EMBL" id="VOBQ01000004">
    <property type="protein sequence ID" value="TWO72188.1"/>
    <property type="molecule type" value="Genomic_DNA"/>
</dbReference>
<dbReference type="InterPro" id="IPR011006">
    <property type="entry name" value="CheY-like_superfamily"/>
</dbReference>
<reference evidence="6 7" key="1">
    <citation type="submission" date="2019-07" db="EMBL/GenBank/DDBJ databases">
        <title>Caenimonas sedimenti sp. nov., isolated from activated sludge.</title>
        <authorList>
            <person name="Xu J."/>
        </authorList>
    </citation>
    <scope>NUCLEOTIDE SEQUENCE [LARGE SCALE GENOMIC DNA]</scope>
    <source>
        <strain evidence="6 7">HX-9-20</strain>
    </source>
</reference>
<keyword evidence="7" id="KW-1185">Reference proteome</keyword>
<dbReference type="GO" id="GO:0000160">
    <property type="term" value="P:phosphorelay signal transduction system"/>
    <property type="evidence" value="ECO:0007669"/>
    <property type="project" value="InterPro"/>
</dbReference>
<dbReference type="Pfam" id="PF00072">
    <property type="entry name" value="Response_reg"/>
    <property type="match status" value="1"/>
</dbReference>
<dbReference type="InterPro" id="IPR016032">
    <property type="entry name" value="Sig_transdc_resp-reg_C-effctor"/>
</dbReference>
<dbReference type="Gene3D" id="3.40.50.2300">
    <property type="match status" value="1"/>
</dbReference>
<dbReference type="Proteomes" id="UP000318199">
    <property type="component" value="Unassembled WGS sequence"/>
</dbReference>
<dbReference type="SUPFAM" id="SSF46894">
    <property type="entry name" value="C-terminal effector domain of the bipartite response regulators"/>
    <property type="match status" value="1"/>
</dbReference>
<dbReference type="AlphaFoldDB" id="A0A562ZV27"/>
<evidence type="ECO:0000259" key="4">
    <source>
        <dbReference type="PROSITE" id="PS50043"/>
    </source>
</evidence>
<organism evidence="6 7">
    <name type="scientific">Caenimonas sedimenti</name>
    <dbReference type="NCBI Taxonomy" id="2596921"/>
    <lineage>
        <taxon>Bacteria</taxon>
        <taxon>Pseudomonadati</taxon>
        <taxon>Pseudomonadota</taxon>
        <taxon>Betaproteobacteria</taxon>
        <taxon>Burkholderiales</taxon>
        <taxon>Comamonadaceae</taxon>
        <taxon>Caenimonas</taxon>
    </lineage>
</organism>
<dbReference type="GO" id="GO:0006355">
    <property type="term" value="P:regulation of DNA-templated transcription"/>
    <property type="evidence" value="ECO:0007669"/>
    <property type="project" value="InterPro"/>
</dbReference>
<dbReference type="CDD" id="cd06170">
    <property type="entry name" value="LuxR_C_like"/>
    <property type="match status" value="1"/>
</dbReference>
<dbReference type="RefSeq" id="WP_145891852.1">
    <property type="nucleotide sequence ID" value="NZ_VOBQ01000004.1"/>
</dbReference>
<dbReference type="InterPro" id="IPR051015">
    <property type="entry name" value="EvgA-like"/>
</dbReference>
<dbReference type="PROSITE" id="PS50110">
    <property type="entry name" value="RESPONSE_REGULATORY"/>
    <property type="match status" value="1"/>
</dbReference>
<dbReference type="InterPro" id="IPR058245">
    <property type="entry name" value="NreC/VraR/RcsB-like_REC"/>
</dbReference>
<dbReference type="PANTHER" id="PTHR45566">
    <property type="entry name" value="HTH-TYPE TRANSCRIPTIONAL REGULATOR YHJB-RELATED"/>
    <property type="match status" value="1"/>
</dbReference>
<dbReference type="PROSITE" id="PS50043">
    <property type="entry name" value="HTH_LUXR_2"/>
    <property type="match status" value="1"/>
</dbReference>
<dbReference type="Pfam" id="PF00196">
    <property type="entry name" value="GerE"/>
    <property type="match status" value="1"/>
</dbReference>
<dbReference type="InterPro" id="IPR036388">
    <property type="entry name" value="WH-like_DNA-bd_sf"/>
</dbReference>
<evidence type="ECO:0000256" key="2">
    <source>
        <dbReference type="ARBA" id="ARBA00023125"/>
    </source>
</evidence>
<dbReference type="SUPFAM" id="SSF52172">
    <property type="entry name" value="CheY-like"/>
    <property type="match status" value="1"/>
</dbReference>
<keyword evidence="1 3" id="KW-0597">Phosphoprotein</keyword>
<evidence type="ECO:0000259" key="5">
    <source>
        <dbReference type="PROSITE" id="PS50110"/>
    </source>
</evidence>
<feature type="modified residue" description="4-aspartylphosphate" evidence="3">
    <location>
        <position position="56"/>
    </location>
</feature>
<keyword evidence="2" id="KW-0238">DNA-binding</keyword>
<dbReference type="SMART" id="SM00448">
    <property type="entry name" value="REC"/>
    <property type="match status" value="1"/>
</dbReference>
<feature type="domain" description="Response regulatory" evidence="5">
    <location>
        <begin position="6"/>
        <end position="121"/>
    </location>
</feature>
<dbReference type="Gene3D" id="1.10.10.10">
    <property type="entry name" value="Winged helix-like DNA-binding domain superfamily/Winged helix DNA-binding domain"/>
    <property type="match status" value="1"/>
</dbReference>
<evidence type="ECO:0000313" key="6">
    <source>
        <dbReference type="EMBL" id="TWO72188.1"/>
    </source>
</evidence>
<evidence type="ECO:0000256" key="1">
    <source>
        <dbReference type="ARBA" id="ARBA00022553"/>
    </source>
</evidence>
<feature type="domain" description="HTH luxR-type" evidence="4">
    <location>
        <begin position="137"/>
        <end position="202"/>
    </location>
</feature>
<evidence type="ECO:0000256" key="3">
    <source>
        <dbReference type="PROSITE-ProRule" id="PRU00169"/>
    </source>
</evidence>
<proteinExistence type="predicted"/>
<accession>A0A562ZV27</accession>
<comment type="caution">
    <text evidence="6">The sequence shown here is derived from an EMBL/GenBank/DDBJ whole genome shotgun (WGS) entry which is preliminary data.</text>
</comment>
<dbReference type="InterPro" id="IPR000792">
    <property type="entry name" value="Tscrpt_reg_LuxR_C"/>
</dbReference>
<name>A0A562ZV27_9BURK</name>
<dbReference type="OrthoDB" id="3374006at2"/>
<dbReference type="GO" id="GO:0003677">
    <property type="term" value="F:DNA binding"/>
    <property type="evidence" value="ECO:0007669"/>
    <property type="project" value="UniProtKB-KW"/>
</dbReference>
<protein>
    <submittedName>
        <fullName evidence="6">Response regulator transcription factor</fullName>
    </submittedName>
</protein>
<sequence length="205" mass="21968">MADDPRVFLVDDHALFRSGLRMVLVMGIPGLRIDEAASLEEAMRHEGPAPEVVLLDIRLGGLSGLEGVGMLRRKWPRARVVMLSSEATPEVVRQATERGAAAFMSKAGTAEQILALVVPLLRGDAPTPNPPVPPAAPGGERQRLTPRQCEVLDLMCQGLSNKAIGRRLALSENTVRGHVQATLAFLQVSSRSQAAFAARRLGLVA</sequence>
<evidence type="ECO:0000313" key="7">
    <source>
        <dbReference type="Proteomes" id="UP000318199"/>
    </source>
</evidence>
<dbReference type="CDD" id="cd17535">
    <property type="entry name" value="REC_NarL-like"/>
    <property type="match status" value="1"/>
</dbReference>
<dbReference type="PRINTS" id="PR00038">
    <property type="entry name" value="HTHLUXR"/>
</dbReference>
<dbReference type="InterPro" id="IPR001789">
    <property type="entry name" value="Sig_transdc_resp-reg_receiver"/>
</dbReference>
<dbReference type="SMART" id="SM00421">
    <property type="entry name" value="HTH_LUXR"/>
    <property type="match status" value="1"/>
</dbReference>